<evidence type="ECO:0000313" key="2">
    <source>
        <dbReference type="EMBL" id="OSC23406.1"/>
    </source>
</evidence>
<feature type="compositionally biased region" description="Basic and acidic residues" evidence="1">
    <location>
        <begin position="24"/>
        <end position="35"/>
    </location>
</feature>
<sequence length="266" mass="27091">MASTFVKGLMTMLAGPGPITAATRSRDYHKSHGENAEIQHAETRVRDDGSPEAAGTAIDSASMSAPIPGGESPQSTDAHAQGALARAVALAAANTAERTAGPVIAIRILQGQTVSLRYGSTIALAEGTVMLVNSGSITVQGAGTCIANVPVTVNDGSTVTTLGRCYAGGAVIPSDTRLHAGSYGPFTLTQYRRAKVEVELFSGSATTGASPHVGEVITPTHRTATATVGAEGATITITEGSITVTTRRYPQLGHCHGGSSPARMRP</sequence>
<accession>A0A1X2KNT0</accession>
<gene>
    <name evidence="2" type="ORF">B8W69_23990</name>
</gene>
<keyword evidence="3" id="KW-1185">Reference proteome</keyword>
<comment type="caution">
    <text evidence="2">The sequence shown here is derived from an EMBL/GenBank/DDBJ whole genome shotgun (WGS) entry which is preliminary data.</text>
</comment>
<organism evidence="2 3">
    <name type="scientific">Mycolicibacterium vulneris</name>
    <dbReference type="NCBI Taxonomy" id="547163"/>
    <lineage>
        <taxon>Bacteria</taxon>
        <taxon>Bacillati</taxon>
        <taxon>Actinomycetota</taxon>
        <taxon>Actinomycetes</taxon>
        <taxon>Mycobacteriales</taxon>
        <taxon>Mycobacteriaceae</taxon>
        <taxon>Mycolicibacterium</taxon>
    </lineage>
</organism>
<dbReference type="EMBL" id="NCXM01000031">
    <property type="protein sequence ID" value="OSC23406.1"/>
    <property type="molecule type" value="Genomic_DNA"/>
</dbReference>
<feature type="region of interest" description="Disordered" evidence="1">
    <location>
        <begin position="16"/>
        <end position="35"/>
    </location>
</feature>
<protein>
    <submittedName>
        <fullName evidence="2">Uncharacterized protein</fullName>
    </submittedName>
</protein>
<proteinExistence type="predicted"/>
<name>A0A1X2KNT0_9MYCO</name>
<evidence type="ECO:0000256" key="1">
    <source>
        <dbReference type="SAM" id="MobiDB-lite"/>
    </source>
</evidence>
<feature type="region of interest" description="Disordered" evidence="1">
    <location>
        <begin position="41"/>
        <end position="80"/>
    </location>
</feature>
<reference evidence="2 3" key="1">
    <citation type="submission" date="2017-04" db="EMBL/GenBank/DDBJ databases">
        <title>The new phylogeny of genus Mycobacterium.</title>
        <authorList>
            <person name="Tortoli E."/>
            <person name="Trovato A."/>
            <person name="Cirillo D.M."/>
        </authorList>
    </citation>
    <scope>NUCLEOTIDE SEQUENCE [LARGE SCALE GENOMIC DNA]</scope>
    <source>
        <strain evidence="2 3">DSM 45247</strain>
    </source>
</reference>
<evidence type="ECO:0000313" key="3">
    <source>
        <dbReference type="Proteomes" id="UP000242320"/>
    </source>
</evidence>
<dbReference type="Proteomes" id="UP000242320">
    <property type="component" value="Unassembled WGS sequence"/>
</dbReference>
<dbReference type="AlphaFoldDB" id="A0A1X2KNT0"/>